<evidence type="ECO:0000313" key="2">
    <source>
        <dbReference type="Proteomes" id="UP000339690"/>
    </source>
</evidence>
<organism evidence="1 2">
    <name type="scientific">Gracilibacillus salitolerans</name>
    <dbReference type="NCBI Taxonomy" id="2663022"/>
    <lineage>
        <taxon>Bacteria</taxon>
        <taxon>Bacillati</taxon>
        <taxon>Bacillota</taxon>
        <taxon>Bacilli</taxon>
        <taxon>Bacillales</taxon>
        <taxon>Bacillaceae</taxon>
        <taxon>Gracilibacillus</taxon>
    </lineage>
</organism>
<sequence>MDNMRNNRFGLPTSLSVGHALLVNFCKKDRFAKVDLQITLIPQESK</sequence>
<gene>
    <name evidence="1" type="ORF">GI584_08015</name>
</gene>
<reference evidence="1 2" key="1">
    <citation type="submission" date="2019-11" db="EMBL/GenBank/DDBJ databases">
        <title>Gracilibacillus salitolerans sp. nov., a moderate halophile isolated from a saline soil in northwest China.</title>
        <authorList>
            <person name="Gan L."/>
        </authorList>
    </citation>
    <scope>NUCLEOTIDE SEQUENCE [LARGE SCALE GENOMIC DNA]</scope>
    <source>
        <strain evidence="1 2">SCU50</strain>
    </source>
</reference>
<dbReference type="Proteomes" id="UP000339690">
    <property type="component" value="Chromosome"/>
</dbReference>
<accession>A0A5Q2TIM3</accession>
<dbReference type="KEGG" id="grc:GI584_08015"/>
<name>A0A5Q2TIM3_9BACI</name>
<proteinExistence type="predicted"/>
<dbReference type="AlphaFoldDB" id="A0A5Q2TIM3"/>
<protein>
    <submittedName>
        <fullName evidence="1">Uncharacterized protein</fullName>
    </submittedName>
</protein>
<keyword evidence="2" id="KW-1185">Reference proteome</keyword>
<dbReference type="EMBL" id="CP045915">
    <property type="protein sequence ID" value="QGH33971.1"/>
    <property type="molecule type" value="Genomic_DNA"/>
</dbReference>
<evidence type="ECO:0000313" key="1">
    <source>
        <dbReference type="EMBL" id="QGH33971.1"/>
    </source>
</evidence>